<evidence type="ECO:0000313" key="6">
    <source>
        <dbReference type="Proteomes" id="UP000001593"/>
    </source>
</evidence>
<sequence>MGFDARWAPLRSVRQYKETSKEFQKARELYGDYNFWEFACGKMNDCCGHKWHRNGIKKPRTNRYPSLKGVDPKFLRNLRFSKKHNKKHPNVAAK</sequence>
<evidence type="ECO:0000313" key="5">
    <source>
        <dbReference type="EMBL" id="EDO45431.1"/>
    </source>
</evidence>
<evidence type="ECO:0000256" key="4">
    <source>
        <dbReference type="RuleBase" id="RU364026"/>
    </source>
</evidence>
<evidence type="ECO:0000256" key="1">
    <source>
        <dbReference type="ARBA" id="ARBA00010247"/>
    </source>
</evidence>
<dbReference type="PANTHER" id="PTHR12884:SF0">
    <property type="entry name" value="60S RIBOSOMAL PROTEIN L29"/>
    <property type="match status" value="1"/>
</dbReference>
<evidence type="ECO:0000256" key="2">
    <source>
        <dbReference type="ARBA" id="ARBA00022980"/>
    </source>
</evidence>
<proteinExistence type="inferred from homology"/>
<dbReference type="Gene3D" id="6.10.140.1730">
    <property type="match status" value="1"/>
</dbReference>
<dbReference type="InterPro" id="IPR002673">
    <property type="entry name" value="Ribosomal_eL29"/>
</dbReference>
<comment type="similarity">
    <text evidence="1 4">Belongs to the eukaryotic ribosomal protein eL29 family.</text>
</comment>
<dbReference type="PANTHER" id="PTHR12884">
    <property type="entry name" value="60S RIBOSOMAL PROTEIN L29"/>
    <property type="match status" value="1"/>
</dbReference>
<dbReference type="GO" id="GO:0002181">
    <property type="term" value="P:cytoplasmic translation"/>
    <property type="evidence" value="ECO:0000318"/>
    <property type="project" value="GO_Central"/>
</dbReference>
<evidence type="ECO:0000256" key="3">
    <source>
        <dbReference type="ARBA" id="ARBA00023274"/>
    </source>
</evidence>
<dbReference type="Pfam" id="PF01779">
    <property type="entry name" value="Ribosomal_L29e"/>
    <property type="match status" value="1"/>
</dbReference>
<gene>
    <name evidence="5" type="ORF">NEMVEDRAFT_v1g240524</name>
</gene>
<keyword evidence="6" id="KW-1185">Reference proteome</keyword>
<dbReference type="Proteomes" id="UP000001593">
    <property type="component" value="Unassembled WGS sequence"/>
</dbReference>
<reference evidence="5 6" key="1">
    <citation type="journal article" date="2007" name="Science">
        <title>Sea anemone genome reveals ancestral eumetazoan gene repertoire and genomic organization.</title>
        <authorList>
            <person name="Putnam N.H."/>
            <person name="Srivastava M."/>
            <person name="Hellsten U."/>
            <person name="Dirks B."/>
            <person name="Chapman J."/>
            <person name="Salamov A."/>
            <person name="Terry A."/>
            <person name="Shapiro H."/>
            <person name="Lindquist E."/>
            <person name="Kapitonov V.V."/>
            <person name="Jurka J."/>
            <person name="Genikhovich G."/>
            <person name="Grigoriev I.V."/>
            <person name="Lucas S.M."/>
            <person name="Steele R.E."/>
            <person name="Finnerty J.R."/>
            <person name="Technau U."/>
            <person name="Martindale M.Q."/>
            <person name="Rokhsar D.S."/>
        </authorList>
    </citation>
    <scope>NUCLEOTIDE SEQUENCE [LARGE SCALE GENOMIC DNA]</scope>
    <source>
        <strain evidence="6">CH2 X CH6</strain>
    </source>
</reference>
<protein>
    <recommendedName>
        <fullName evidence="4">60S ribosomal protein L29</fullName>
    </recommendedName>
</protein>
<dbReference type="InParanoid" id="A7RTA1"/>
<accession>A7RTA1</accession>
<dbReference type="GO" id="GO:0022625">
    <property type="term" value="C:cytosolic large ribosomal subunit"/>
    <property type="evidence" value="ECO:0000318"/>
    <property type="project" value="GO_Central"/>
</dbReference>
<keyword evidence="3 4" id="KW-0687">Ribonucleoprotein</keyword>
<dbReference type="GO" id="GO:0003735">
    <property type="term" value="F:structural constituent of ribosome"/>
    <property type="evidence" value="ECO:0000318"/>
    <property type="project" value="GO_Central"/>
</dbReference>
<dbReference type="HOGENOM" id="CLU_2388804_0_0_1"/>
<name>A7RTA1_NEMVE</name>
<keyword evidence="2 4" id="KW-0689">Ribosomal protein</keyword>
<dbReference type="AlphaFoldDB" id="A7RTA1"/>
<dbReference type="STRING" id="45351.A7RTA1"/>
<dbReference type="EMBL" id="DS469536">
    <property type="protein sequence ID" value="EDO45431.1"/>
    <property type="molecule type" value="Genomic_DNA"/>
</dbReference>
<organism evidence="5 6">
    <name type="scientific">Nematostella vectensis</name>
    <name type="common">Starlet sea anemone</name>
    <dbReference type="NCBI Taxonomy" id="45351"/>
    <lineage>
        <taxon>Eukaryota</taxon>
        <taxon>Metazoa</taxon>
        <taxon>Cnidaria</taxon>
        <taxon>Anthozoa</taxon>
        <taxon>Hexacorallia</taxon>
        <taxon>Actiniaria</taxon>
        <taxon>Edwardsiidae</taxon>
        <taxon>Nematostella</taxon>
    </lineage>
</organism>
<dbReference type="eggNOG" id="KOG3504">
    <property type="taxonomic scope" value="Eukaryota"/>
</dbReference>